<dbReference type="OrthoDB" id="275179at2759"/>
<evidence type="ECO:0000259" key="9">
    <source>
        <dbReference type="Pfam" id="PF08544"/>
    </source>
</evidence>
<dbReference type="InterPro" id="IPR006206">
    <property type="entry name" value="Mevalonate/galactokinase"/>
</dbReference>
<dbReference type="AlphaFoldDB" id="A0A2Z7ATA6"/>
<dbReference type="PIRSF" id="PIRSF000530">
    <property type="entry name" value="Galactokinase"/>
    <property type="match status" value="1"/>
</dbReference>
<gene>
    <name evidence="10" type="ORF">F511_41990</name>
</gene>
<evidence type="ECO:0000256" key="6">
    <source>
        <dbReference type="ARBA" id="ARBA00022842"/>
    </source>
</evidence>
<evidence type="ECO:0000256" key="7">
    <source>
        <dbReference type="ARBA" id="ARBA00023277"/>
    </source>
</evidence>
<dbReference type="Gene3D" id="3.30.230.10">
    <property type="match status" value="1"/>
</dbReference>
<dbReference type="GO" id="GO:0046872">
    <property type="term" value="F:metal ion binding"/>
    <property type="evidence" value="ECO:0007669"/>
    <property type="project" value="UniProtKB-KW"/>
</dbReference>
<dbReference type="InterPro" id="IPR006204">
    <property type="entry name" value="GHMP_kinase_N_dom"/>
</dbReference>
<evidence type="ECO:0000313" key="10">
    <source>
        <dbReference type="EMBL" id="KZV25151.1"/>
    </source>
</evidence>
<reference evidence="10 11" key="1">
    <citation type="journal article" date="2015" name="Proc. Natl. Acad. Sci. U.S.A.">
        <title>The resurrection genome of Boea hygrometrica: A blueprint for survival of dehydration.</title>
        <authorList>
            <person name="Xiao L."/>
            <person name="Yang G."/>
            <person name="Zhang L."/>
            <person name="Yang X."/>
            <person name="Zhao S."/>
            <person name="Ji Z."/>
            <person name="Zhou Q."/>
            <person name="Hu M."/>
            <person name="Wang Y."/>
            <person name="Chen M."/>
            <person name="Xu Y."/>
            <person name="Jin H."/>
            <person name="Xiao X."/>
            <person name="Hu G."/>
            <person name="Bao F."/>
            <person name="Hu Y."/>
            <person name="Wan P."/>
            <person name="Li L."/>
            <person name="Deng X."/>
            <person name="Kuang T."/>
            <person name="Xiang C."/>
            <person name="Zhu J.K."/>
            <person name="Oliver M.J."/>
            <person name="He Y."/>
        </authorList>
    </citation>
    <scope>NUCLEOTIDE SEQUENCE [LARGE SCALE GENOMIC DNA]</scope>
    <source>
        <strain evidence="11">cv. XS01</strain>
    </source>
</reference>
<accession>A0A2Z7ATA6</accession>
<keyword evidence="4 10" id="KW-0418">Kinase</keyword>
<evidence type="ECO:0000256" key="4">
    <source>
        <dbReference type="ARBA" id="ARBA00022777"/>
    </source>
</evidence>
<sequence>MGEVSWPSESELNSVKKKVAEMSGRDAKEVRVVVSPYRISPLGAHIDHQGGTVSAMTINKGILLGFVPSNDSQVVIQSGQFKGEVRFCVDEIQLPKNAIKLNNLNQQNGYGPGEECSWGNYSRGAIYALRKSGNHIRRGITGFIDGAEGLDSSGLSSSAAVGVAYLLAFESSNNLIVDPEENIEYDRLIENEYLGLKNGILDQSAILLSSYGYLTCMNCKTKEHKLVQAPEINSQYNLGKNMKFKILLAFSGLKQALTTNPGYNRRVTECQEAARILLQASGNEWLEPLLSNVASEVYDKHKCKLDPILAKRAEHYFSENKRVLNGLDYWASGNLEEFGKLISASGLSSIQNYECGSEPLIQLYKILVKAPGVYGARFSGAGFRGCCIAFVDANRALDATSFVEKEYTMLQPELASQINGGKVVLICDAGDCARVI</sequence>
<feature type="domain" description="GHMP kinase C-terminal" evidence="9">
    <location>
        <begin position="332"/>
        <end position="405"/>
    </location>
</feature>
<dbReference type="GO" id="GO:0016301">
    <property type="term" value="F:kinase activity"/>
    <property type="evidence" value="ECO:0007669"/>
    <property type="project" value="UniProtKB-KW"/>
</dbReference>
<evidence type="ECO:0000313" key="11">
    <source>
        <dbReference type="Proteomes" id="UP000250235"/>
    </source>
</evidence>
<dbReference type="EMBL" id="KV011977">
    <property type="protein sequence ID" value="KZV25151.1"/>
    <property type="molecule type" value="Genomic_DNA"/>
</dbReference>
<dbReference type="InterPro" id="IPR036554">
    <property type="entry name" value="GHMP_kinase_C_sf"/>
</dbReference>
<dbReference type="GO" id="GO:0016773">
    <property type="term" value="F:phosphotransferase activity, alcohol group as acceptor"/>
    <property type="evidence" value="ECO:0007669"/>
    <property type="project" value="InterPro"/>
</dbReference>
<dbReference type="GO" id="GO:0005524">
    <property type="term" value="F:ATP binding"/>
    <property type="evidence" value="ECO:0007669"/>
    <property type="project" value="UniProtKB-KW"/>
</dbReference>
<dbReference type="Pfam" id="PF08544">
    <property type="entry name" value="GHMP_kinases_C"/>
    <property type="match status" value="1"/>
</dbReference>
<evidence type="ECO:0000256" key="3">
    <source>
        <dbReference type="ARBA" id="ARBA00022741"/>
    </source>
</evidence>
<dbReference type="InterPro" id="IPR013750">
    <property type="entry name" value="GHMP_kinase_C_dom"/>
</dbReference>
<keyword evidence="2" id="KW-0479">Metal-binding</keyword>
<dbReference type="SUPFAM" id="SSF55060">
    <property type="entry name" value="GHMP Kinase, C-terminal domain"/>
    <property type="match status" value="1"/>
</dbReference>
<keyword evidence="1" id="KW-0808">Transferase</keyword>
<organism evidence="10 11">
    <name type="scientific">Dorcoceras hygrometricum</name>
    <dbReference type="NCBI Taxonomy" id="472368"/>
    <lineage>
        <taxon>Eukaryota</taxon>
        <taxon>Viridiplantae</taxon>
        <taxon>Streptophyta</taxon>
        <taxon>Embryophyta</taxon>
        <taxon>Tracheophyta</taxon>
        <taxon>Spermatophyta</taxon>
        <taxon>Magnoliopsida</taxon>
        <taxon>eudicotyledons</taxon>
        <taxon>Gunneridae</taxon>
        <taxon>Pentapetalae</taxon>
        <taxon>asterids</taxon>
        <taxon>lamiids</taxon>
        <taxon>Lamiales</taxon>
        <taxon>Gesneriaceae</taxon>
        <taxon>Didymocarpoideae</taxon>
        <taxon>Trichosporeae</taxon>
        <taxon>Loxocarpinae</taxon>
        <taxon>Dorcoceras</taxon>
    </lineage>
</organism>
<keyword evidence="6" id="KW-0460">Magnesium</keyword>
<dbReference type="PRINTS" id="PR00959">
    <property type="entry name" value="MEVGALKINASE"/>
</dbReference>
<dbReference type="Proteomes" id="UP000250235">
    <property type="component" value="Unassembled WGS sequence"/>
</dbReference>
<dbReference type="FunFam" id="3.30.70.890:FF:000001">
    <property type="entry name" value="Galactokinase"/>
    <property type="match status" value="1"/>
</dbReference>
<dbReference type="SUPFAM" id="SSF54211">
    <property type="entry name" value="Ribosomal protein S5 domain 2-like"/>
    <property type="match status" value="1"/>
</dbReference>
<dbReference type="GO" id="GO:0005829">
    <property type="term" value="C:cytosol"/>
    <property type="evidence" value="ECO:0007669"/>
    <property type="project" value="TreeGrafter"/>
</dbReference>
<dbReference type="PANTHER" id="PTHR10457">
    <property type="entry name" value="MEVALONATE KINASE/GALACTOKINASE"/>
    <property type="match status" value="1"/>
</dbReference>
<protein>
    <submittedName>
        <fullName evidence="10">Galacturonokinase-like</fullName>
    </submittedName>
</protein>
<feature type="domain" description="GHMP kinase N-terminal" evidence="8">
    <location>
        <begin position="151"/>
        <end position="208"/>
    </location>
</feature>
<proteinExistence type="predicted"/>
<name>A0A2Z7ATA6_9LAMI</name>
<dbReference type="InterPro" id="IPR020568">
    <property type="entry name" value="Ribosomal_Su5_D2-typ_SF"/>
</dbReference>
<dbReference type="GO" id="GO:0006012">
    <property type="term" value="P:galactose metabolic process"/>
    <property type="evidence" value="ECO:0007669"/>
    <property type="project" value="TreeGrafter"/>
</dbReference>
<dbReference type="PANTHER" id="PTHR10457:SF6">
    <property type="entry name" value="GALACTURONOKINASE"/>
    <property type="match status" value="1"/>
</dbReference>
<dbReference type="Gene3D" id="3.30.70.890">
    <property type="entry name" value="GHMP kinase, C-terminal domain"/>
    <property type="match status" value="1"/>
</dbReference>
<keyword evidence="3" id="KW-0547">Nucleotide-binding</keyword>
<evidence type="ECO:0000256" key="5">
    <source>
        <dbReference type="ARBA" id="ARBA00022840"/>
    </source>
</evidence>
<keyword evidence="11" id="KW-1185">Reference proteome</keyword>
<evidence type="ECO:0000256" key="2">
    <source>
        <dbReference type="ARBA" id="ARBA00022723"/>
    </source>
</evidence>
<keyword evidence="5" id="KW-0067">ATP-binding</keyword>
<dbReference type="Pfam" id="PF00288">
    <property type="entry name" value="GHMP_kinases_N"/>
    <property type="match status" value="1"/>
</dbReference>
<dbReference type="InterPro" id="IPR014721">
    <property type="entry name" value="Ribsml_uS5_D2-typ_fold_subgr"/>
</dbReference>
<keyword evidence="7" id="KW-0119">Carbohydrate metabolism</keyword>
<evidence type="ECO:0000259" key="8">
    <source>
        <dbReference type="Pfam" id="PF00288"/>
    </source>
</evidence>
<evidence type="ECO:0000256" key="1">
    <source>
        <dbReference type="ARBA" id="ARBA00022679"/>
    </source>
</evidence>